<feature type="compositionally biased region" description="Basic residues" evidence="1">
    <location>
        <begin position="1"/>
        <end position="12"/>
    </location>
</feature>
<proteinExistence type="predicted"/>
<feature type="region of interest" description="Disordered" evidence="1">
    <location>
        <begin position="1"/>
        <end position="207"/>
    </location>
</feature>
<evidence type="ECO:0000313" key="2">
    <source>
        <dbReference type="EMBL" id="TFY56022.1"/>
    </source>
</evidence>
<feature type="compositionally biased region" description="Polar residues" evidence="1">
    <location>
        <begin position="181"/>
        <end position="190"/>
    </location>
</feature>
<gene>
    <name evidence="2" type="ORF">EVG20_g9095</name>
</gene>
<feature type="compositionally biased region" description="Low complexity" evidence="1">
    <location>
        <begin position="140"/>
        <end position="151"/>
    </location>
</feature>
<accession>A0A4Y9Y1R2</accession>
<evidence type="ECO:0000256" key="1">
    <source>
        <dbReference type="SAM" id="MobiDB-lite"/>
    </source>
</evidence>
<sequence length="382" mass="41562">MAPKRSQKHKARTPPQYDHERASPRGTKRKTSTRDEFEYEDGLSPQIQGAQDRGQSPSNESVSSTTANAGWCPTPPHYSSTNPRRSSSSGGEWLSPLAQATLDRGRRSPSHERVSSTTATAGIRDDDDDCRWPDDHPHHSSSSILPSSSHIQGASRWSSGGGLPAPPNKQAALDSGRHSPSCESVSSSGATAGIGDHENELRRRMPRITNGSASILLSLPQVPGAQNSGYGGYVLNPPYAYAADSSSSQQHPTVQEADPLFARYPSDAETTHFDPYTYDAPRPSKPARHGDRSPKSKSSSSKLKAIKCGVVPADAESLRTHPRRKASDHRCKCERCKPRKQSTRAFTPIAQAKKIPMVYSELQIKDGVPVWTDTVVWGPLRK</sequence>
<dbReference type="EMBL" id="SEOQ01000865">
    <property type="protein sequence ID" value="TFY56022.1"/>
    <property type="molecule type" value="Genomic_DNA"/>
</dbReference>
<feature type="compositionally biased region" description="Polar residues" evidence="1">
    <location>
        <begin position="45"/>
        <end position="68"/>
    </location>
</feature>
<feature type="region of interest" description="Disordered" evidence="1">
    <location>
        <begin position="240"/>
        <end position="304"/>
    </location>
</feature>
<comment type="caution">
    <text evidence="2">The sequence shown here is derived from an EMBL/GenBank/DDBJ whole genome shotgun (WGS) entry which is preliminary data.</text>
</comment>
<feature type="compositionally biased region" description="Basic and acidic residues" evidence="1">
    <location>
        <begin position="103"/>
        <end position="114"/>
    </location>
</feature>
<dbReference type="AlphaFoldDB" id="A0A4Y9Y1R2"/>
<dbReference type="OrthoDB" id="10532908at2759"/>
<organism evidence="2 3">
    <name type="scientific">Dentipellis fragilis</name>
    <dbReference type="NCBI Taxonomy" id="205917"/>
    <lineage>
        <taxon>Eukaryota</taxon>
        <taxon>Fungi</taxon>
        <taxon>Dikarya</taxon>
        <taxon>Basidiomycota</taxon>
        <taxon>Agaricomycotina</taxon>
        <taxon>Agaricomycetes</taxon>
        <taxon>Russulales</taxon>
        <taxon>Hericiaceae</taxon>
        <taxon>Dentipellis</taxon>
    </lineage>
</organism>
<name>A0A4Y9Y1R2_9AGAM</name>
<dbReference type="Proteomes" id="UP000298327">
    <property type="component" value="Unassembled WGS sequence"/>
</dbReference>
<keyword evidence="3" id="KW-1185">Reference proteome</keyword>
<reference evidence="2 3" key="1">
    <citation type="submission" date="2019-02" db="EMBL/GenBank/DDBJ databases">
        <title>Genome sequencing of the rare red list fungi Dentipellis fragilis.</title>
        <authorList>
            <person name="Buettner E."/>
            <person name="Kellner H."/>
        </authorList>
    </citation>
    <scope>NUCLEOTIDE SEQUENCE [LARGE SCALE GENOMIC DNA]</scope>
    <source>
        <strain evidence="2 3">DSM 105465</strain>
    </source>
</reference>
<evidence type="ECO:0000313" key="3">
    <source>
        <dbReference type="Proteomes" id="UP000298327"/>
    </source>
</evidence>
<protein>
    <submittedName>
        <fullName evidence="2">Uncharacterized protein</fullName>
    </submittedName>
</protein>
<feature type="compositionally biased region" description="Low complexity" evidence="1">
    <location>
        <begin position="79"/>
        <end position="89"/>
    </location>
</feature>